<sequence>MNALLELLSHTYPLHLLPPSYIPLSSPPPLHYISYPGYMPGSVHEFAYPPAPLPPILSSQNETAYVPPQSANELSTSDPNLVLPAISSPPDYPPPVDPAYPSSSINDPGPNVAKEGTATHASIPVSTSPIAVHSLSTFAHGQLPSTYDVGASNVIGYNGTFAGPCLSPEQLSCPITAQKIPKEFHDFYCKSQFGKLFIITDALVVPSYISVAVEVQWKIIIGLKRLDGQTSFIVAVGIDFKIPWQDKKDEESLRLFNLSVTVTRKKAMERRHRNNPGYGILVSQQPITSLNAIQLAHKYSYFPLTEALLPLPYCYQREKAKAFHSSTRLKAVKQQNKDNPLNYVSCPLKITCSPWTTVENTYYHVSCKAEHVVLIEVLETSAGPIVAPDLEIMEYLGDKKQPYIVLNVESTKGCKYAKVKVLKDLSPEPMTMEGNLFTIIASADCNNGLFKMEAVGIHPGTTHISLCSSNPAVFMPNEVDSSPGHVSLKNYDPLPDKSAIVDEYPPSDKPRMMEEKPADPIKKSQFNLKLVAKDTLMIHVLCVRTSTVFHQKFTVIPNCNLNPTHPQRQESQHPGNNRKVNVTQENFVYETIYCKDMKK</sequence>
<organism evidence="2 3">
    <name type="scientific">Caerostris extrusa</name>
    <name type="common">Bark spider</name>
    <name type="synonym">Caerostris bankana</name>
    <dbReference type="NCBI Taxonomy" id="172846"/>
    <lineage>
        <taxon>Eukaryota</taxon>
        <taxon>Metazoa</taxon>
        <taxon>Ecdysozoa</taxon>
        <taxon>Arthropoda</taxon>
        <taxon>Chelicerata</taxon>
        <taxon>Arachnida</taxon>
        <taxon>Araneae</taxon>
        <taxon>Araneomorphae</taxon>
        <taxon>Entelegynae</taxon>
        <taxon>Araneoidea</taxon>
        <taxon>Araneidae</taxon>
        <taxon>Caerostris</taxon>
    </lineage>
</organism>
<dbReference type="Proteomes" id="UP001054945">
    <property type="component" value="Unassembled WGS sequence"/>
</dbReference>
<dbReference type="AlphaFoldDB" id="A0AAV4MW22"/>
<gene>
    <name evidence="2" type="ORF">CEXT_806281</name>
</gene>
<feature type="region of interest" description="Disordered" evidence="1">
    <location>
        <begin position="59"/>
        <end position="117"/>
    </location>
</feature>
<dbReference type="EMBL" id="BPLR01020257">
    <property type="protein sequence ID" value="GIX76508.1"/>
    <property type="molecule type" value="Genomic_DNA"/>
</dbReference>
<proteinExistence type="predicted"/>
<feature type="compositionally biased region" description="Polar residues" evidence="1">
    <location>
        <begin position="59"/>
        <end position="79"/>
    </location>
</feature>
<protein>
    <submittedName>
        <fullName evidence="2">Uncharacterized protein</fullName>
    </submittedName>
</protein>
<comment type="caution">
    <text evidence="2">The sequence shown here is derived from an EMBL/GenBank/DDBJ whole genome shotgun (WGS) entry which is preliminary data.</text>
</comment>
<evidence type="ECO:0000313" key="3">
    <source>
        <dbReference type="Proteomes" id="UP001054945"/>
    </source>
</evidence>
<evidence type="ECO:0000313" key="2">
    <source>
        <dbReference type="EMBL" id="GIX76508.1"/>
    </source>
</evidence>
<feature type="compositionally biased region" description="Polar residues" evidence="1">
    <location>
        <begin position="572"/>
        <end position="581"/>
    </location>
</feature>
<accession>A0AAV4MW22</accession>
<evidence type="ECO:0000256" key="1">
    <source>
        <dbReference type="SAM" id="MobiDB-lite"/>
    </source>
</evidence>
<reference evidence="2 3" key="1">
    <citation type="submission" date="2021-06" db="EMBL/GenBank/DDBJ databases">
        <title>Caerostris extrusa draft genome.</title>
        <authorList>
            <person name="Kono N."/>
            <person name="Arakawa K."/>
        </authorList>
    </citation>
    <scope>NUCLEOTIDE SEQUENCE [LARGE SCALE GENOMIC DNA]</scope>
</reference>
<name>A0AAV4MW22_CAEEX</name>
<feature type="region of interest" description="Disordered" evidence="1">
    <location>
        <begin position="561"/>
        <end position="581"/>
    </location>
</feature>
<keyword evidence="3" id="KW-1185">Reference proteome</keyword>